<dbReference type="InterPro" id="IPR019734">
    <property type="entry name" value="TPR_rpt"/>
</dbReference>
<evidence type="ECO:0000256" key="1">
    <source>
        <dbReference type="ARBA" id="ARBA00010080"/>
    </source>
</evidence>
<dbReference type="GO" id="GO:0006402">
    <property type="term" value="P:mRNA catabolic process"/>
    <property type="evidence" value="ECO:0007669"/>
    <property type="project" value="TreeGrafter"/>
</dbReference>
<accession>A0A843WRT3</accession>
<dbReference type="PANTHER" id="PTHR12979:SF5">
    <property type="entry name" value="CCR4-NOT TRANSCRIPTION COMPLEX SUBUNIT 10"/>
    <property type="match status" value="1"/>
</dbReference>
<dbReference type="Proteomes" id="UP000652761">
    <property type="component" value="Unassembled WGS sequence"/>
</dbReference>
<dbReference type="AlphaFoldDB" id="A0A843WRT3"/>
<comment type="caution">
    <text evidence="2">The sequence shown here is derived from an EMBL/GenBank/DDBJ whole genome shotgun (WGS) entry which is preliminary data.</text>
</comment>
<dbReference type="InterPro" id="IPR011990">
    <property type="entry name" value="TPR-like_helical_dom_sf"/>
</dbReference>
<name>A0A843WRT3_COLES</name>
<proteinExistence type="inferred from homology"/>
<evidence type="ECO:0008006" key="4">
    <source>
        <dbReference type="Google" id="ProtNLM"/>
    </source>
</evidence>
<dbReference type="SMART" id="SM00028">
    <property type="entry name" value="TPR"/>
    <property type="match status" value="2"/>
</dbReference>
<comment type="similarity">
    <text evidence="1">Belongs to the CNOT10 family.</text>
</comment>
<dbReference type="EMBL" id="NMUH01003692">
    <property type="protein sequence ID" value="MQM06704.1"/>
    <property type="molecule type" value="Genomic_DNA"/>
</dbReference>
<dbReference type="OrthoDB" id="25157at2759"/>
<organism evidence="2 3">
    <name type="scientific">Colocasia esculenta</name>
    <name type="common">Wild taro</name>
    <name type="synonym">Arum esculentum</name>
    <dbReference type="NCBI Taxonomy" id="4460"/>
    <lineage>
        <taxon>Eukaryota</taxon>
        <taxon>Viridiplantae</taxon>
        <taxon>Streptophyta</taxon>
        <taxon>Embryophyta</taxon>
        <taxon>Tracheophyta</taxon>
        <taxon>Spermatophyta</taxon>
        <taxon>Magnoliopsida</taxon>
        <taxon>Liliopsida</taxon>
        <taxon>Araceae</taxon>
        <taxon>Aroideae</taxon>
        <taxon>Colocasieae</taxon>
        <taxon>Colocasia</taxon>
    </lineage>
</organism>
<dbReference type="GO" id="GO:0017148">
    <property type="term" value="P:negative regulation of translation"/>
    <property type="evidence" value="ECO:0007669"/>
    <property type="project" value="TreeGrafter"/>
</dbReference>
<keyword evidence="3" id="KW-1185">Reference proteome</keyword>
<evidence type="ECO:0000313" key="2">
    <source>
        <dbReference type="EMBL" id="MQM06704.1"/>
    </source>
</evidence>
<protein>
    <recommendedName>
        <fullName evidence="4">CCR4-NOT transcription complex subunit 10</fullName>
    </recommendedName>
</protein>
<evidence type="ECO:0000313" key="3">
    <source>
        <dbReference type="Proteomes" id="UP000652761"/>
    </source>
</evidence>
<dbReference type="Gene3D" id="1.25.40.10">
    <property type="entry name" value="Tetratricopeptide repeat domain"/>
    <property type="match status" value="2"/>
</dbReference>
<dbReference type="GO" id="GO:0030014">
    <property type="term" value="C:CCR4-NOT complex"/>
    <property type="evidence" value="ECO:0007669"/>
    <property type="project" value="InterPro"/>
</dbReference>
<dbReference type="SUPFAM" id="SSF48452">
    <property type="entry name" value="TPR-like"/>
    <property type="match status" value="1"/>
</dbReference>
<sequence length="743" mass="81341">MEVASNLGNNITSGCKGSGDQASSANSASIPYADAFDTSIVTLNIATALYHLHDYAHALSVLEPLYQRLHPLDETIALQVCLLLIDIALASNDASRAADVIQHIEKCFGVGYMTNQGDIGSISQQETSSQTLKATSTPCALTVPDASSSDFCASANASENALDGTLSEDAIEYENLLSTLHSSDQHTTRSSANEIPRATTDHPFHAIDLKLKIHLHKVQLLLLTRNLKAAKREIKLIMNVARGRDSSVALLLKSQLEYARGNYRKAIKLLMTSSNRTEPGMLSMFSCNLGCIYHQLQKHHTSIVLFSRALGSSPLRVEKPLKLSAFPLDKSIPVLYNCGLQYLTCGKPLVAARCFREVSRIFYSRPLLWLRFAECCLLALEKGQLKQNHASSFSGKEQVKLHVIGSGKWRQLAVDMNQRYKDAYSTSESGADDEYMITIPFARQCLLNALYLLDRFGQKYLSVNSLISASEIDSDPTLTNGLWNLNHWSTQAGEMKISNTASISASASANGDSRESKGSAGSNATIQSSVSAYEEMCRKENHMIRQAVLADLAFVELCLENHLRALSAAKGLQQLPGCSRAYRFLGCIYAAEALCCLNRPKEAAEHLSVYISDGNTVDLPYSEDDRQKWILEKIGDVEETNGSVAGKTTTSEELKCRMFLRPEEARGTLYVNLAAVSAMQGDLEKAKLFVSEALSALPNNPQALMAAVYLDLRLGKTSDALIKLKQCSRAIFFPNGTTLSSSW</sequence>
<reference evidence="2" key="1">
    <citation type="submission" date="2017-07" db="EMBL/GenBank/DDBJ databases">
        <title>Taro Niue Genome Assembly and Annotation.</title>
        <authorList>
            <person name="Atibalentja N."/>
            <person name="Keating K."/>
            <person name="Fields C.J."/>
        </authorList>
    </citation>
    <scope>NUCLEOTIDE SEQUENCE</scope>
    <source>
        <strain evidence="2">Niue_2</strain>
        <tissue evidence="2">Leaf</tissue>
    </source>
</reference>
<dbReference type="PANTHER" id="PTHR12979">
    <property type="entry name" value="CCR4-NOT TRANSCRIPTION COMPLEX SUBUNIT 10"/>
    <property type="match status" value="1"/>
</dbReference>
<dbReference type="InterPro" id="IPR039740">
    <property type="entry name" value="CNOT10"/>
</dbReference>
<gene>
    <name evidence="2" type="ORF">Taro_039528</name>
</gene>